<feature type="compositionally biased region" description="Basic and acidic residues" evidence="4">
    <location>
        <begin position="598"/>
        <end position="611"/>
    </location>
</feature>
<dbReference type="PROSITE" id="PS50157">
    <property type="entry name" value="ZINC_FINGER_C2H2_2"/>
    <property type="match status" value="1"/>
</dbReference>
<feature type="region of interest" description="Disordered" evidence="4">
    <location>
        <begin position="1"/>
        <end position="21"/>
    </location>
</feature>
<reference evidence="6" key="1">
    <citation type="journal article" date="2009" name="Rice">
        <title>De Novo Next Generation Sequencing of Plant Genomes.</title>
        <authorList>
            <person name="Rounsley S."/>
            <person name="Marri P.R."/>
            <person name="Yu Y."/>
            <person name="He R."/>
            <person name="Sisneros N."/>
            <person name="Goicoechea J.L."/>
            <person name="Lee S.J."/>
            <person name="Angelova A."/>
            <person name="Kudrna D."/>
            <person name="Luo M."/>
            <person name="Affourtit J."/>
            <person name="Desany B."/>
            <person name="Knight J."/>
            <person name="Niazi F."/>
            <person name="Egholm M."/>
            <person name="Wing R.A."/>
        </authorList>
    </citation>
    <scope>NUCLEOTIDE SEQUENCE [LARGE SCALE GENOMIC DNA]</scope>
    <source>
        <strain evidence="6">cv. IRGC 105608</strain>
    </source>
</reference>
<evidence type="ECO:0000313" key="7">
    <source>
        <dbReference type="Proteomes" id="UP000026960"/>
    </source>
</evidence>
<dbReference type="eggNOG" id="KOG1887">
    <property type="taxonomic scope" value="Eukaryota"/>
</dbReference>
<evidence type="ECO:0000259" key="5">
    <source>
        <dbReference type="PROSITE" id="PS50157"/>
    </source>
</evidence>
<dbReference type="InterPro" id="IPR052398">
    <property type="entry name" value="Ubiquitin_hydrolase_53/54"/>
</dbReference>
<keyword evidence="3" id="KW-0479">Metal-binding</keyword>
<keyword evidence="3" id="KW-0863">Zinc-finger</keyword>
<dbReference type="GO" id="GO:0008270">
    <property type="term" value="F:zinc ion binding"/>
    <property type="evidence" value="ECO:0007669"/>
    <property type="project" value="UniProtKB-KW"/>
</dbReference>
<dbReference type="Gramene" id="OBART01G34720.1">
    <property type="protein sequence ID" value="OBART01G34720.1"/>
    <property type="gene ID" value="OBART01G34720"/>
</dbReference>
<dbReference type="PROSITE" id="PS00028">
    <property type="entry name" value="ZINC_FINGER_C2H2_1"/>
    <property type="match status" value="1"/>
</dbReference>
<dbReference type="InterPro" id="IPR013087">
    <property type="entry name" value="Znf_C2H2_type"/>
</dbReference>
<dbReference type="HOGENOM" id="CLU_401930_0_0_1"/>
<evidence type="ECO:0000313" key="6">
    <source>
        <dbReference type="EnsemblPlants" id="OBART01G34720.1"/>
    </source>
</evidence>
<feature type="domain" description="C2H2-type" evidence="5">
    <location>
        <begin position="99"/>
        <end position="127"/>
    </location>
</feature>
<evidence type="ECO:0000256" key="1">
    <source>
        <dbReference type="ARBA" id="ARBA00022786"/>
    </source>
</evidence>
<dbReference type="PANTHER" id="PTHR22975:SF19">
    <property type="entry name" value="EXPRESSED PROTEIN"/>
    <property type="match status" value="1"/>
</dbReference>
<reference evidence="6" key="2">
    <citation type="submission" date="2015-03" db="UniProtKB">
        <authorList>
            <consortium name="EnsemblPlants"/>
        </authorList>
    </citation>
    <scope>IDENTIFICATION</scope>
</reference>
<organism evidence="6">
    <name type="scientific">Oryza barthii</name>
    <dbReference type="NCBI Taxonomy" id="65489"/>
    <lineage>
        <taxon>Eukaryota</taxon>
        <taxon>Viridiplantae</taxon>
        <taxon>Streptophyta</taxon>
        <taxon>Embryophyta</taxon>
        <taxon>Tracheophyta</taxon>
        <taxon>Spermatophyta</taxon>
        <taxon>Magnoliopsida</taxon>
        <taxon>Liliopsida</taxon>
        <taxon>Poales</taxon>
        <taxon>Poaceae</taxon>
        <taxon>BOP clade</taxon>
        <taxon>Oryzoideae</taxon>
        <taxon>Oryzeae</taxon>
        <taxon>Oryzinae</taxon>
        <taxon>Oryza</taxon>
    </lineage>
</organism>
<sequence>MAVPVNTNNQEEEGCNPSSGNELEQLESDFCDEANNIELAKAFWYNKSELEQSAILSVEIEELEMTYYRGCIPPFELHQVPLLSDAISFIQDTKSWVYWVCPNCERMFLDSEGFLLHLENEHLPQLPRSEPIIPRRISDNDVRGLKTFSWLPGNMYMRGGVDDTNFEDTEIRKTIMQKIQEVVFKLIDLRILSADLTNKLTTFSRLRVGRRAYLLPGMLSIAFLGAEDLEMIYKLLHQLSLANTWELEQSPEFDEDGSDSFDAVTLVQDTNTLCLDVRKIISSTDGSIMEDDVFKWLFYTPLQEGMLLSWLSMKQKRLQRGVQIILQIKTFRDTLIDAYKSKLDDGKISEQEPPNCFLTETDYIDAKILRIDSEIEYMKKMLSEVCAFDYRPAIMPILKAYIRDKLKKASSCGVFDQDDRYAEYNKNLDSVNQFQMDQQAGRNQNFVDEGNSSRTKVEKARCFVSDHQASIIEQTGTCTISEEPSAQIDISCTYCGEIVEENSTIVEKEEEIVEENSTSVEKEEWEVVMEAMKRLVASLPPEMVQLPGTMSEDPASKIAFHIIRELSFRQAIESVNGQRMDTKAVDTGPGALGIAKPASDEKVNAASDKRGNSGRPKRRMLKSLIWALLSSFASHLSMLLLSRYLFGGEEGKESKDCCHITREKKNREFKSFEKGLRMGAPELQSLSQHEEKKG</sequence>
<evidence type="ECO:0000256" key="3">
    <source>
        <dbReference type="PROSITE-ProRule" id="PRU00042"/>
    </source>
</evidence>
<evidence type="ECO:0000256" key="2">
    <source>
        <dbReference type="ARBA" id="ARBA00022801"/>
    </source>
</evidence>
<feature type="region of interest" description="Disordered" evidence="4">
    <location>
        <begin position="581"/>
        <end position="615"/>
    </location>
</feature>
<keyword evidence="2" id="KW-0378">Hydrolase</keyword>
<name>A0A0D3EVC3_9ORYZ</name>
<dbReference type="PANTHER" id="PTHR22975">
    <property type="entry name" value="UBIQUITIN SPECIFIC PROTEINASE"/>
    <property type="match status" value="1"/>
</dbReference>
<keyword evidence="7" id="KW-1185">Reference proteome</keyword>
<dbReference type="Proteomes" id="UP000026960">
    <property type="component" value="Chromosome 1"/>
</dbReference>
<protein>
    <recommendedName>
        <fullName evidence="5">C2H2-type domain-containing protein</fullName>
    </recommendedName>
</protein>
<keyword evidence="3" id="KW-0862">Zinc</keyword>
<keyword evidence="1" id="KW-0833">Ubl conjugation pathway</keyword>
<dbReference type="AlphaFoldDB" id="A0A0D3EVC3"/>
<dbReference type="Pfam" id="PF04780">
    <property type="entry name" value="DUF629"/>
    <property type="match status" value="1"/>
</dbReference>
<proteinExistence type="predicted"/>
<dbReference type="PaxDb" id="65489-OBART01G34720.1"/>
<dbReference type="GO" id="GO:0016787">
    <property type="term" value="F:hydrolase activity"/>
    <property type="evidence" value="ECO:0007669"/>
    <property type="project" value="UniProtKB-KW"/>
</dbReference>
<evidence type="ECO:0000256" key="4">
    <source>
        <dbReference type="SAM" id="MobiDB-lite"/>
    </source>
</evidence>
<dbReference type="InterPro" id="IPR006865">
    <property type="entry name" value="DUF629"/>
</dbReference>
<accession>A0A0D3EVC3</accession>
<dbReference type="EnsemblPlants" id="OBART01G34720.1">
    <property type="protein sequence ID" value="OBART01G34720.1"/>
    <property type="gene ID" value="OBART01G34720"/>
</dbReference>